<protein>
    <submittedName>
        <fullName evidence="2">Serine/threonine protein kinase</fullName>
    </submittedName>
</protein>
<reference evidence="2 3" key="1">
    <citation type="journal article" date="2016" name="Genome Biol. Evol.">
        <title>Divergent and convergent evolution of fungal pathogenicity.</title>
        <authorList>
            <person name="Shang Y."/>
            <person name="Xiao G."/>
            <person name="Zheng P."/>
            <person name="Cen K."/>
            <person name="Zhan S."/>
            <person name="Wang C."/>
        </authorList>
    </citation>
    <scope>NUCLEOTIDE SEQUENCE [LARGE SCALE GENOMIC DNA]</scope>
    <source>
        <strain evidence="2 3">ARSEF 2679</strain>
    </source>
</reference>
<name>A0A162LKW1_CORFA</name>
<keyword evidence="2" id="KW-0723">Serine/threonine-protein kinase</keyword>
<organism evidence="2 3">
    <name type="scientific">Cordyceps fumosorosea (strain ARSEF 2679)</name>
    <name type="common">Isaria fumosorosea</name>
    <dbReference type="NCBI Taxonomy" id="1081104"/>
    <lineage>
        <taxon>Eukaryota</taxon>
        <taxon>Fungi</taxon>
        <taxon>Dikarya</taxon>
        <taxon>Ascomycota</taxon>
        <taxon>Pezizomycotina</taxon>
        <taxon>Sordariomycetes</taxon>
        <taxon>Hypocreomycetidae</taxon>
        <taxon>Hypocreales</taxon>
        <taxon>Cordycipitaceae</taxon>
        <taxon>Cordyceps</taxon>
    </lineage>
</organism>
<sequence length="367" mass="40181">MEEVCRHAYVAPETEERFPTASLAQLVHAFRVWEAQGGDRRSLFAEGGAPGMRDDFEDVVLDWNFSTAVEADVDEVLDASDHGALPGAYGTDVDEEPAREEATPRRRRRRPPRQIAVKSPLEKVFDANTLSNYDEYSRQYYAKFLPAPPVQQALLHSDLPVADRESIIDLDLCLVDNNLSGGTSDGGSAFNSVDLGVGTMRPVTGSEEEEAKEQDLGGTKRATQDWKFPFAFCQPAVEDGGFLPPCWDEAASDASHSRSESFDSLIDLDMSAAPPTSVASHQTYQRPCLREPPPPLAPLPQVLMGQAGDEQVKAELYRMTASLTEHLSYTTMCLADMQIGRGYAGAKMADGAAGQRLPPKQKDINSR</sequence>
<keyword evidence="2" id="KW-0808">Transferase</keyword>
<dbReference type="OrthoDB" id="4869036at2759"/>
<dbReference type="AlphaFoldDB" id="A0A162LKW1"/>
<evidence type="ECO:0000256" key="1">
    <source>
        <dbReference type="SAM" id="MobiDB-lite"/>
    </source>
</evidence>
<keyword evidence="3" id="KW-1185">Reference proteome</keyword>
<dbReference type="GO" id="GO:0004674">
    <property type="term" value="F:protein serine/threonine kinase activity"/>
    <property type="evidence" value="ECO:0007669"/>
    <property type="project" value="UniProtKB-KW"/>
</dbReference>
<evidence type="ECO:0000313" key="3">
    <source>
        <dbReference type="Proteomes" id="UP000076744"/>
    </source>
</evidence>
<feature type="region of interest" description="Disordered" evidence="1">
    <location>
        <begin position="84"/>
        <end position="115"/>
    </location>
</feature>
<comment type="caution">
    <text evidence="2">The sequence shown here is derived from an EMBL/GenBank/DDBJ whole genome shotgun (WGS) entry which is preliminary data.</text>
</comment>
<dbReference type="EMBL" id="AZHB01000002">
    <property type="protein sequence ID" value="OAA72084.1"/>
    <property type="molecule type" value="Genomic_DNA"/>
</dbReference>
<proteinExistence type="predicted"/>
<keyword evidence="2" id="KW-0418">Kinase</keyword>
<dbReference type="GeneID" id="30017449"/>
<evidence type="ECO:0000313" key="2">
    <source>
        <dbReference type="EMBL" id="OAA72084.1"/>
    </source>
</evidence>
<dbReference type="Proteomes" id="UP000076744">
    <property type="component" value="Unassembled WGS sequence"/>
</dbReference>
<dbReference type="RefSeq" id="XP_018707530.1">
    <property type="nucleotide sequence ID" value="XM_018844764.1"/>
</dbReference>
<gene>
    <name evidence="2" type="ORF">ISF_01157</name>
</gene>
<dbReference type="STRING" id="1081104.A0A162LKW1"/>
<accession>A0A162LKW1</accession>